<dbReference type="OrthoDB" id="9796076at2"/>
<dbReference type="EMBL" id="FOLO01000002">
    <property type="protein sequence ID" value="SFB89121.1"/>
    <property type="molecule type" value="Genomic_DNA"/>
</dbReference>
<name>A0A1I1EPW6_9GAMM</name>
<dbReference type="InterPro" id="IPR036513">
    <property type="entry name" value="STAS_dom_sf"/>
</dbReference>
<evidence type="ECO:0000313" key="2">
    <source>
        <dbReference type="EMBL" id="SFB89121.1"/>
    </source>
</evidence>
<dbReference type="Pfam" id="PF01740">
    <property type="entry name" value="STAS"/>
    <property type="match status" value="1"/>
</dbReference>
<dbReference type="PANTHER" id="PTHR33495:SF2">
    <property type="entry name" value="ANTI-SIGMA FACTOR ANTAGONIST TM_1081-RELATED"/>
    <property type="match status" value="1"/>
</dbReference>
<reference evidence="2 3" key="1">
    <citation type="submission" date="2016-10" db="EMBL/GenBank/DDBJ databases">
        <authorList>
            <person name="de Groot N.N."/>
        </authorList>
    </citation>
    <scope>NUCLEOTIDE SEQUENCE [LARGE SCALE GENOMIC DNA]</scope>
    <source>
        <strain evidence="2 3">DSM 6059</strain>
    </source>
</reference>
<dbReference type="PANTHER" id="PTHR33495">
    <property type="entry name" value="ANTI-SIGMA FACTOR ANTAGONIST TM_1081-RELATED-RELATED"/>
    <property type="match status" value="1"/>
</dbReference>
<evidence type="ECO:0000259" key="1">
    <source>
        <dbReference type="PROSITE" id="PS50801"/>
    </source>
</evidence>
<dbReference type="InterPro" id="IPR002645">
    <property type="entry name" value="STAS_dom"/>
</dbReference>
<dbReference type="STRING" id="1123010.SAMN02745724_00384"/>
<dbReference type="GO" id="GO:0043856">
    <property type="term" value="F:anti-sigma factor antagonist activity"/>
    <property type="evidence" value="ECO:0007669"/>
    <property type="project" value="TreeGrafter"/>
</dbReference>
<dbReference type="RefSeq" id="WP_091979331.1">
    <property type="nucleotide sequence ID" value="NZ_FOLO01000002.1"/>
</dbReference>
<protein>
    <submittedName>
        <fullName evidence="2">Anti-anti-sigma factor</fullName>
    </submittedName>
</protein>
<keyword evidence="3" id="KW-1185">Reference proteome</keyword>
<proteinExistence type="predicted"/>
<dbReference type="AlphaFoldDB" id="A0A1I1EPW6"/>
<sequence>MTTFNCTSEHKNTLIVTLPSDFSGLAVDQYRDQFDDLVTTDKPTIILDFAATEFIDSSGIGAMVYLYKRIEKRGVQLLLLKVAGQPNKLMKLLRVDRTITFIDDLGAA</sequence>
<feature type="domain" description="STAS" evidence="1">
    <location>
        <begin position="3"/>
        <end position="108"/>
    </location>
</feature>
<evidence type="ECO:0000313" key="3">
    <source>
        <dbReference type="Proteomes" id="UP000198862"/>
    </source>
</evidence>
<dbReference type="Proteomes" id="UP000198862">
    <property type="component" value="Unassembled WGS sequence"/>
</dbReference>
<dbReference type="CDD" id="cd07043">
    <property type="entry name" value="STAS_anti-anti-sigma_factors"/>
    <property type="match status" value="1"/>
</dbReference>
<organism evidence="2 3">
    <name type="scientific">Pseudoalteromonas denitrificans DSM 6059</name>
    <dbReference type="NCBI Taxonomy" id="1123010"/>
    <lineage>
        <taxon>Bacteria</taxon>
        <taxon>Pseudomonadati</taxon>
        <taxon>Pseudomonadota</taxon>
        <taxon>Gammaproteobacteria</taxon>
        <taxon>Alteromonadales</taxon>
        <taxon>Pseudoalteromonadaceae</taxon>
        <taxon>Pseudoalteromonas</taxon>
    </lineage>
</organism>
<dbReference type="Gene3D" id="3.30.750.24">
    <property type="entry name" value="STAS domain"/>
    <property type="match status" value="1"/>
</dbReference>
<dbReference type="PROSITE" id="PS50801">
    <property type="entry name" value="STAS"/>
    <property type="match status" value="1"/>
</dbReference>
<gene>
    <name evidence="2" type="ORF">SAMN02745724_00384</name>
</gene>
<accession>A0A1I1EPW6</accession>
<dbReference type="SUPFAM" id="SSF52091">
    <property type="entry name" value="SpoIIaa-like"/>
    <property type="match status" value="1"/>
</dbReference>